<protein>
    <submittedName>
        <fullName evidence="6">FadR family transcriptional regulator</fullName>
    </submittedName>
</protein>
<dbReference type="Gene3D" id="1.10.10.10">
    <property type="entry name" value="Winged helix-like DNA-binding domain superfamily/Winged helix DNA-binding domain"/>
    <property type="match status" value="1"/>
</dbReference>
<dbReference type="SMART" id="SM00895">
    <property type="entry name" value="FCD"/>
    <property type="match status" value="1"/>
</dbReference>
<evidence type="ECO:0000259" key="5">
    <source>
        <dbReference type="PROSITE" id="PS50949"/>
    </source>
</evidence>
<dbReference type="PRINTS" id="PR00035">
    <property type="entry name" value="HTHGNTR"/>
</dbReference>
<feature type="region of interest" description="Disordered" evidence="4">
    <location>
        <begin position="1"/>
        <end position="21"/>
    </location>
</feature>
<keyword evidence="3" id="KW-0804">Transcription</keyword>
<organism evidence="6 7">
    <name type="scientific">Microbacterium enclense</name>
    <dbReference type="NCBI Taxonomy" id="993073"/>
    <lineage>
        <taxon>Bacteria</taxon>
        <taxon>Bacillati</taxon>
        <taxon>Actinomycetota</taxon>
        <taxon>Actinomycetes</taxon>
        <taxon>Micrococcales</taxon>
        <taxon>Microbacteriaceae</taxon>
        <taxon>Microbacterium</taxon>
    </lineage>
</organism>
<dbReference type="InterPro" id="IPR036390">
    <property type="entry name" value="WH_DNA-bd_sf"/>
</dbReference>
<dbReference type="CDD" id="cd07377">
    <property type="entry name" value="WHTH_GntR"/>
    <property type="match status" value="1"/>
</dbReference>
<dbReference type="PROSITE" id="PS50949">
    <property type="entry name" value="HTH_GNTR"/>
    <property type="match status" value="1"/>
</dbReference>
<evidence type="ECO:0000313" key="6">
    <source>
        <dbReference type="EMBL" id="RWR18220.1"/>
    </source>
</evidence>
<reference evidence="6 7" key="1">
    <citation type="journal article" date="2018" name="Front. Microbiol.">
        <title>Novel Insights Into Bacterial Dimethylsulfoniopropionate Catabolism in the East China Sea.</title>
        <authorList>
            <person name="Liu J."/>
            <person name="Liu J."/>
            <person name="Zhang S.H."/>
            <person name="Liang J."/>
            <person name="Lin H."/>
            <person name="Song D."/>
            <person name="Yang G.P."/>
            <person name="Todd J.D."/>
            <person name="Zhang X.H."/>
        </authorList>
    </citation>
    <scope>NUCLEOTIDE SEQUENCE [LARGE SCALE GENOMIC DNA]</scope>
    <source>
        <strain evidence="6 7">ZYFD042</strain>
    </source>
</reference>
<keyword evidence="2" id="KW-0238">DNA-binding</keyword>
<dbReference type="AlphaFoldDB" id="A0A443JCR0"/>
<sequence>MSEETAPADTTSALRSSTPRTPTARLGVAVVHDLVEAIVKGDVPPGDTLPPEEKLAQHFAVSRTVIRESVKRIEEKGLISVAPGRGTTVQPKTSWNVLDPVVLAVLLENDSSLGVLDEISIIRAALEGSMSAATAQHGTPEQIAEITASLARMEESVEDPEVFPDADLDFHFLVMTLSGNELASSITKILFTRARQSARFVGNQSTDAFHLTLEEHRRVHDAIAAGDPVEAEAAMRAHILDAWQRRRFPTARER</sequence>
<dbReference type="Gene3D" id="1.20.120.530">
    <property type="entry name" value="GntR ligand-binding domain-like"/>
    <property type="match status" value="1"/>
</dbReference>
<proteinExistence type="predicted"/>
<evidence type="ECO:0000313" key="7">
    <source>
        <dbReference type="Proteomes" id="UP000285970"/>
    </source>
</evidence>
<dbReference type="Proteomes" id="UP000285970">
    <property type="component" value="Unassembled WGS sequence"/>
</dbReference>
<dbReference type="SUPFAM" id="SSF46785">
    <property type="entry name" value="Winged helix' DNA-binding domain"/>
    <property type="match status" value="1"/>
</dbReference>
<dbReference type="InterPro" id="IPR008920">
    <property type="entry name" value="TF_FadR/GntR_C"/>
</dbReference>
<dbReference type="InterPro" id="IPR011711">
    <property type="entry name" value="GntR_C"/>
</dbReference>
<gene>
    <name evidence="6" type="ORF">D8Y23_09965</name>
</gene>
<dbReference type="RefSeq" id="WP_128217984.1">
    <property type="nucleotide sequence ID" value="NZ_RBZY01000032.1"/>
</dbReference>
<feature type="domain" description="HTH gntR-type" evidence="5">
    <location>
        <begin position="24"/>
        <end position="92"/>
    </location>
</feature>
<dbReference type="InterPro" id="IPR036388">
    <property type="entry name" value="WH-like_DNA-bd_sf"/>
</dbReference>
<evidence type="ECO:0000256" key="3">
    <source>
        <dbReference type="ARBA" id="ARBA00023163"/>
    </source>
</evidence>
<dbReference type="Pfam" id="PF07729">
    <property type="entry name" value="FCD"/>
    <property type="match status" value="1"/>
</dbReference>
<dbReference type="GO" id="GO:0003677">
    <property type="term" value="F:DNA binding"/>
    <property type="evidence" value="ECO:0007669"/>
    <property type="project" value="UniProtKB-KW"/>
</dbReference>
<feature type="compositionally biased region" description="Polar residues" evidence="4">
    <location>
        <begin position="8"/>
        <end position="21"/>
    </location>
</feature>
<dbReference type="OrthoDB" id="4164516at2"/>
<dbReference type="EMBL" id="RBZY01000032">
    <property type="protein sequence ID" value="RWR18220.1"/>
    <property type="molecule type" value="Genomic_DNA"/>
</dbReference>
<evidence type="ECO:0000256" key="1">
    <source>
        <dbReference type="ARBA" id="ARBA00023015"/>
    </source>
</evidence>
<accession>A0A443JCR0</accession>
<name>A0A443JCR0_9MICO</name>
<dbReference type="GO" id="GO:0003700">
    <property type="term" value="F:DNA-binding transcription factor activity"/>
    <property type="evidence" value="ECO:0007669"/>
    <property type="project" value="InterPro"/>
</dbReference>
<dbReference type="PANTHER" id="PTHR43537">
    <property type="entry name" value="TRANSCRIPTIONAL REGULATOR, GNTR FAMILY"/>
    <property type="match status" value="1"/>
</dbReference>
<evidence type="ECO:0000256" key="2">
    <source>
        <dbReference type="ARBA" id="ARBA00023125"/>
    </source>
</evidence>
<keyword evidence="1" id="KW-0805">Transcription regulation</keyword>
<comment type="caution">
    <text evidence="6">The sequence shown here is derived from an EMBL/GenBank/DDBJ whole genome shotgun (WGS) entry which is preliminary data.</text>
</comment>
<evidence type="ECO:0000256" key="4">
    <source>
        <dbReference type="SAM" id="MobiDB-lite"/>
    </source>
</evidence>
<dbReference type="SMART" id="SM00345">
    <property type="entry name" value="HTH_GNTR"/>
    <property type="match status" value="1"/>
</dbReference>
<dbReference type="InterPro" id="IPR000524">
    <property type="entry name" value="Tscrpt_reg_HTH_GntR"/>
</dbReference>
<dbReference type="Pfam" id="PF00392">
    <property type="entry name" value="GntR"/>
    <property type="match status" value="1"/>
</dbReference>
<dbReference type="SUPFAM" id="SSF48008">
    <property type="entry name" value="GntR ligand-binding domain-like"/>
    <property type="match status" value="1"/>
</dbReference>
<dbReference type="PANTHER" id="PTHR43537:SF44">
    <property type="entry name" value="GNTR FAMILY REGULATORY PROTEIN"/>
    <property type="match status" value="1"/>
</dbReference>